<dbReference type="EMBL" id="MU865943">
    <property type="protein sequence ID" value="KAK4448402.1"/>
    <property type="molecule type" value="Genomic_DNA"/>
</dbReference>
<comment type="caution">
    <text evidence="1">The sequence shown here is derived from an EMBL/GenBank/DDBJ whole genome shotgun (WGS) entry which is preliminary data.</text>
</comment>
<dbReference type="Proteomes" id="UP001321760">
    <property type="component" value="Unassembled WGS sequence"/>
</dbReference>
<gene>
    <name evidence="1" type="ORF">QBC34DRAFT_113328</name>
</gene>
<evidence type="ECO:0000313" key="1">
    <source>
        <dbReference type="EMBL" id="KAK4448402.1"/>
    </source>
</evidence>
<name>A0AAV9GM47_9PEZI</name>
<keyword evidence="2" id="KW-1185">Reference proteome</keyword>
<evidence type="ECO:0000313" key="2">
    <source>
        <dbReference type="Proteomes" id="UP001321760"/>
    </source>
</evidence>
<proteinExistence type="predicted"/>
<protein>
    <submittedName>
        <fullName evidence="1">Uncharacterized protein</fullName>
    </submittedName>
</protein>
<sequence>MLQIGSCFFEFTGRENPPGGCISSLESSALSLVLCVLTSSAYKRAPFPPFGDSPSKPMSSTTAMSFNAMDEIFPSQPDAILGTGREQLPGKYQSVFLPGDLVLFQNPDSDAPFLPGNLFSSPPSHVQDWMVFCDYCNLDKIIGFTILAYIAQKLLPSALYNHLYAKFEDFLAFMDIWRTIHVAGKKLPNQYRYTNPDLEFRPISNIAARVQLQEGWLILRLQRYPDPFEWPRLAWLNKLYHTCRDYQRSEAAAQWAFEEMQGELDGILYSISELEEREDAKSLVWLPVPPPL</sequence>
<reference evidence="1" key="1">
    <citation type="journal article" date="2023" name="Mol. Phylogenet. Evol.">
        <title>Genome-scale phylogeny and comparative genomics of the fungal order Sordariales.</title>
        <authorList>
            <person name="Hensen N."/>
            <person name="Bonometti L."/>
            <person name="Westerberg I."/>
            <person name="Brannstrom I.O."/>
            <person name="Guillou S."/>
            <person name="Cros-Aarteil S."/>
            <person name="Calhoun S."/>
            <person name="Haridas S."/>
            <person name="Kuo A."/>
            <person name="Mondo S."/>
            <person name="Pangilinan J."/>
            <person name="Riley R."/>
            <person name="LaButti K."/>
            <person name="Andreopoulos B."/>
            <person name="Lipzen A."/>
            <person name="Chen C."/>
            <person name="Yan M."/>
            <person name="Daum C."/>
            <person name="Ng V."/>
            <person name="Clum A."/>
            <person name="Steindorff A."/>
            <person name="Ohm R.A."/>
            <person name="Martin F."/>
            <person name="Silar P."/>
            <person name="Natvig D.O."/>
            <person name="Lalanne C."/>
            <person name="Gautier V."/>
            <person name="Ament-Velasquez S.L."/>
            <person name="Kruys A."/>
            <person name="Hutchinson M.I."/>
            <person name="Powell A.J."/>
            <person name="Barry K."/>
            <person name="Miller A.N."/>
            <person name="Grigoriev I.V."/>
            <person name="Debuchy R."/>
            <person name="Gladieux P."/>
            <person name="Hiltunen Thoren M."/>
            <person name="Johannesson H."/>
        </authorList>
    </citation>
    <scope>NUCLEOTIDE SEQUENCE</scope>
    <source>
        <strain evidence="1">PSN243</strain>
    </source>
</reference>
<accession>A0AAV9GM47</accession>
<dbReference type="AlphaFoldDB" id="A0AAV9GM47"/>
<organism evidence="1 2">
    <name type="scientific">Podospora aff. communis PSN243</name>
    <dbReference type="NCBI Taxonomy" id="3040156"/>
    <lineage>
        <taxon>Eukaryota</taxon>
        <taxon>Fungi</taxon>
        <taxon>Dikarya</taxon>
        <taxon>Ascomycota</taxon>
        <taxon>Pezizomycotina</taxon>
        <taxon>Sordariomycetes</taxon>
        <taxon>Sordariomycetidae</taxon>
        <taxon>Sordariales</taxon>
        <taxon>Podosporaceae</taxon>
        <taxon>Podospora</taxon>
    </lineage>
</organism>
<reference evidence="1" key="2">
    <citation type="submission" date="2023-05" db="EMBL/GenBank/DDBJ databases">
        <authorList>
            <consortium name="Lawrence Berkeley National Laboratory"/>
            <person name="Steindorff A."/>
            <person name="Hensen N."/>
            <person name="Bonometti L."/>
            <person name="Westerberg I."/>
            <person name="Brannstrom I.O."/>
            <person name="Guillou S."/>
            <person name="Cros-Aarteil S."/>
            <person name="Calhoun S."/>
            <person name="Haridas S."/>
            <person name="Kuo A."/>
            <person name="Mondo S."/>
            <person name="Pangilinan J."/>
            <person name="Riley R."/>
            <person name="Labutti K."/>
            <person name="Andreopoulos B."/>
            <person name="Lipzen A."/>
            <person name="Chen C."/>
            <person name="Yanf M."/>
            <person name="Daum C."/>
            <person name="Ng V."/>
            <person name="Clum A."/>
            <person name="Ohm R."/>
            <person name="Martin F."/>
            <person name="Silar P."/>
            <person name="Natvig D."/>
            <person name="Lalanne C."/>
            <person name="Gautier V."/>
            <person name="Ament-Velasquez S.L."/>
            <person name="Kruys A."/>
            <person name="Hutchinson M.I."/>
            <person name="Powell A.J."/>
            <person name="Barry K."/>
            <person name="Miller A.N."/>
            <person name="Grigoriev I.V."/>
            <person name="Debuchy R."/>
            <person name="Gladieux P."/>
            <person name="Thoren M.H."/>
            <person name="Johannesson H."/>
        </authorList>
    </citation>
    <scope>NUCLEOTIDE SEQUENCE</scope>
    <source>
        <strain evidence="1">PSN243</strain>
    </source>
</reference>